<evidence type="ECO:0000313" key="9">
    <source>
        <dbReference type="EMBL" id="PHP26594.1"/>
    </source>
</evidence>
<dbReference type="InterPro" id="IPR000522">
    <property type="entry name" value="ABC_transptr_permease_BtuC"/>
</dbReference>
<accession>A0A2G1MCY1</accession>
<dbReference type="Pfam" id="PF01032">
    <property type="entry name" value="FecCD"/>
    <property type="match status" value="1"/>
</dbReference>
<feature type="transmembrane region" description="Helical" evidence="8">
    <location>
        <begin position="127"/>
        <end position="150"/>
    </location>
</feature>
<feature type="transmembrane region" description="Helical" evidence="8">
    <location>
        <begin position="96"/>
        <end position="115"/>
    </location>
</feature>
<feature type="transmembrane region" description="Helical" evidence="8">
    <location>
        <begin position="214"/>
        <end position="246"/>
    </location>
</feature>
<dbReference type="EMBL" id="NQWH01000032">
    <property type="protein sequence ID" value="PHP26594.1"/>
    <property type="molecule type" value="Genomic_DNA"/>
</dbReference>
<dbReference type="Proteomes" id="UP000221860">
    <property type="component" value="Unassembled WGS sequence"/>
</dbReference>
<keyword evidence="7 8" id="KW-0472">Membrane</keyword>
<comment type="caution">
    <text evidence="9">The sequence shown here is derived from an EMBL/GenBank/DDBJ whole genome shotgun (WGS) entry which is preliminary data.</text>
</comment>
<dbReference type="AlphaFoldDB" id="A0A2G1MCY1"/>
<keyword evidence="5 8" id="KW-0812">Transmembrane</keyword>
<dbReference type="GO" id="GO:0022857">
    <property type="term" value="F:transmembrane transporter activity"/>
    <property type="evidence" value="ECO:0007669"/>
    <property type="project" value="InterPro"/>
</dbReference>
<dbReference type="OrthoDB" id="9811975at2"/>
<dbReference type="GO" id="GO:0033214">
    <property type="term" value="P:siderophore-iron import into cell"/>
    <property type="evidence" value="ECO:0007669"/>
    <property type="project" value="TreeGrafter"/>
</dbReference>
<evidence type="ECO:0000256" key="1">
    <source>
        <dbReference type="ARBA" id="ARBA00004651"/>
    </source>
</evidence>
<feature type="transmembrane region" description="Helical" evidence="8">
    <location>
        <begin position="258"/>
        <end position="279"/>
    </location>
</feature>
<feature type="transmembrane region" description="Helical" evidence="8">
    <location>
        <begin position="285"/>
        <end position="303"/>
    </location>
</feature>
<comment type="subcellular location">
    <subcellularLocation>
        <location evidence="1">Cell membrane</location>
        <topology evidence="1">Multi-pass membrane protein</topology>
    </subcellularLocation>
</comment>
<evidence type="ECO:0000256" key="3">
    <source>
        <dbReference type="ARBA" id="ARBA00022448"/>
    </source>
</evidence>
<organism evidence="9 10">
    <name type="scientific">Limimaricola cinnabarinus</name>
    <dbReference type="NCBI Taxonomy" id="1125964"/>
    <lineage>
        <taxon>Bacteria</taxon>
        <taxon>Pseudomonadati</taxon>
        <taxon>Pseudomonadota</taxon>
        <taxon>Alphaproteobacteria</taxon>
        <taxon>Rhodobacterales</taxon>
        <taxon>Paracoccaceae</taxon>
        <taxon>Limimaricola</taxon>
    </lineage>
</organism>
<dbReference type="GO" id="GO:0005886">
    <property type="term" value="C:plasma membrane"/>
    <property type="evidence" value="ECO:0007669"/>
    <property type="project" value="UniProtKB-SubCell"/>
</dbReference>
<feature type="transmembrane region" description="Helical" evidence="8">
    <location>
        <begin position="72"/>
        <end position="90"/>
    </location>
</feature>
<keyword evidence="6 8" id="KW-1133">Transmembrane helix</keyword>
<evidence type="ECO:0000256" key="5">
    <source>
        <dbReference type="ARBA" id="ARBA00022692"/>
    </source>
</evidence>
<evidence type="ECO:0000256" key="8">
    <source>
        <dbReference type="SAM" id="Phobius"/>
    </source>
</evidence>
<evidence type="ECO:0000256" key="2">
    <source>
        <dbReference type="ARBA" id="ARBA00007935"/>
    </source>
</evidence>
<comment type="similarity">
    <text evidence="2">Belongs to the binding-protein-dependent transport system permease family. FecCD subfamily.</text>
</comment>
<dbReference type="Gene3D" id="1.10.3470.10">
    <property type="entry name" value="ABC transporter involved in vitamin B12 uptake, BtuC"/>
    <property type="match status" value="1"/>
</dbReference>
<evidence type="ECO:0000256" key="4">
    <source>
        <dbReference type="ARBA" id="ARBA00022475"/>
    </source>
</evidence>
<dbReference type="RefSeq" id="WP_099278281.1">
    <property type="nucleotide sequence ID" value="NZ_KZ304972.1"/>
</dbReference>
<evidence type="ECO:0000256" key="6">
    <source>
        <dbReference type="ARBA" id="ARBA00022989"/>
    </source>
</evidence>
<dbReference type="InterPro" id="IPR037294">
    <property type="entry name" value="ABC_BtuC-like"/>
</dbReference>
<proteinExistence type="inferred from homology"/>
<sequence length="314" mass="32365">MRLSLVLIFVLLVGASLGIGVADLSSVDVDAGLLLAISRWPRTAAALLAGAGLALAGVVVQLTVQNRLVEPGLTGTPEAAMIGLLGITLFAPGAPILIKMAVAALAALAGTLGFLALARHVPRRDPVLLPLVGLVYGGILGAAALWGAWITDLMQYLGTWTAGEFSGVLRGRYELLWLVAGLGVLLWRAADRITILGLGEAQARSLGLDYRQTLVLGLGIVSLTVAVVVVTVGALPFVGLVVPNIVSRLRGDNLRANLGPIALSGGAAVLAADMVGRLVRFPYEIPAGTVFAVAGAGVFLWLLHAPRREGRAHG</sequence>
<name>A0A2G1MCY1_9RHOB</name>
<keyword evidence="4" id="KW-1003">Cell membrane</keyword>
<keyword evidence="10" id="KW-1185">Reference proteome</keyword>
<keyword evidence="3" id="KW-0813">Transport</keyword>
<reference evidence="9 10" key="1">
    <citation type="submission" date="2017-08" db="EMBL/GenBank/DDBJ databases">
        <title>Draft Genome Sequence of Loktanella cinnabarina Strain XM1, Isolated from Coastal Surface Water.</title>
        <authorList>
            <person name="Ma R."/>
            <person name="Wang J."/>
            <person name="Wang Q."/>
            <person name="Ma Z."/>
            <person name="Li J."/>
            <person name="Chen L."/>
        </authorList>
    </citation>
    <scope>NUCLEOTIDE SEQUENCE [LARGE SCALE GENOMIC DNA]</scope>
    <source>
        <strain evidence="9 10">XM1</strain>
    </source>
</reference>
<feature type="transmembrane region" description="Helical" evidence="8">
    <location>
        <begin position="42"/>
        <end position="60"/>
    </location>
</feature>
<dbReference type="PANTHER" id="PTHR30472:SF27">
    <property type="entry name" value="PETROBACTIN IMPORT SYSTEM PERMEASE PROTEIN YCLN"/>
    <property type="match status" value="1"/>
</dbReference>
<dbReference type="PANTHER" id="PTHR30472">
    <property type="entry name" value="FERRIC ENTEROBACTIN TRANSPORT SYSTEM PERMEASE PROTEIN"/>
    <property type="match status" value="1"/>
</dbReference>
<dbReference type="SUPFAM" id="SSF81345">
    <property type="entry name" value="ABC transporter involved in vitamin B12 uptake, BtuC"/>
    <property type="match status" value="1"/>
</dbReference>
<gene>
    <name evidence="9" type="ORF">CJ301_15515</name>
</gene>
<evidence type="ECO:0000313" key="10">
    <source>
        <dbReference type="Proteomes" id="UP000221860"/>
    </source>
</evidence>
<evidence type="ECO:0000256" key="7">
    <source>
        <dbReference type="ARBA" id="ARBA00023136"/>
    </source>
</evidence>
<protein>
    <submittedName>
        <fullName evidence="9">Iron ABC transporter permease</fullName>
    </submittedName>
</protein>